<dbReference type="GO" id="GO:0070210">
    <property type="term" value="C:Rpd3L-Expanded complex"/>
    <property type="evidence" value="ECO:0007669"/>
    <property type="project" value="TreeGrafter"/>
</dbReference>
<dbReference type="Pfam" id="PF00856">
    <property type="entry name" value="SET"/>
    <property type="match status" value="1"/>
</dbReference>
<dbReference type="InterPro" id="IPR001965">
    <property type="entry name" value="Znf_PHD"/>
</dbReference>
<feature type="compositionally biased region" description="Basic residues" evidence="5">
    <location>
        <begin position="967"/>
        <end position="982"/>
    </location>
</feature>
<dbReference type="GO" id="GO:0006355">
    <property type="term" value="P:regulation of DNA-templated transcription"/>
    <property type="evidence" value="ECO:0007669"/>
    <property type="project" value="TreeGrafter"/>
</dbReference>
<dbReference type="SMART" id="SM00317">
    <property type="entry name" value="SET"/>
    <property type="match status" value="1"/>
</dbReference>
<evidence type="ECO:0000256" key="5">
    <source>
        <dbReference type="SAM" id="MobiDB-lite"/>
    </source>
</evidence>
<dbReference type="InterPro" id="IPR046341">
    <property type="entry name" value="SET_dom_sf"/>
</dbReference>
<dbReference type="PROSITE" id="PS50280">
    <property type="entry name" value="SET"/>
    <property type="match status" value="1"/>
</dbReference>
<dbReference type="PANTHER" id="PTHR46462:SF3">
    <property type="entry name" value="UPSET, ISOFORM A"/>
    <property type="match status" value="1"/>
</dbReference>
<evidence type="ECO:0000256" key="3">
    <source>
        <dbReference type="ARBA" id="ARBA00022833"/>
    </source>
</evidence>
<feature type="region of interest" description="Disordered" evidence="5">
    <location>
        <begin position="2173"/>
        <end position="2269"/>
    </location>
</feature>
<feature type="domain" description="SET" evidence="6">
    <location>
        <begin position="1041"/>
        <end position="1175"/>
    </location>
</feature>
<dbReference type="GO" id="GO:0034967">
    <property type="term" value="C:Set3 complex"/>
    <property type="evidence" value="ECO:0007669"/>
    <property type="project" value="TreeGrafter"/>
</dbReference>
<feature type="compositionally biased region" description="Basic residues" evidence="5">
    <location>
        <begin position="2184"/>
        <end position="2199"/>
    </location>
</feature>
<evidence type="ECO:0000256" key="2">
    <source>
        <dbReference type="ARBA" id="ARBA00022771"/>
    </source>
</evidence>
<evidence type="ECO:0000256" key="1">
    <source>
        <dbReference type="ARBA" id="ARBA00022723"/>
    </source>
</evidence>
<feature type="compositionally biased region" description="Acidic residues" evidence="5">
    <location>
        <begin position="816"/>
        <end position="833"/>
    </location>
</feature>
<feature type="compositionally biased region" description="Basic and acidic residues" evidence="5">
    <location>
        <begin position="940"/>
        <end position="962"/>
    </location>
</feature>
<protein>
    <submittedName>
        <fullName evidence="8">CSON009779 protein</fullName>
    </submittedName>
</protein>
<keyword evidence="2" id="KW-0863">Zinc-finger</keyword>
<feature type="region of interest" description="Disordered" evidence="5">
    <location>
        <begin position="306"/>
        <end position="326"/>
    </location>
</feature>
<evidence type="ECO:0000313" key="7">
    <source>
        <dbReference type="EMBL" id="SSX03526.1"/>
    </source>
</evidence>
<feature type="compositionally biased region" description="Polar residues" evidence="5">
    <location>
        <begin position="511"/>
        <end position="530"/>
    </location>
</feature>
<feature type="compositionally biased region" description="Polar residues" evidence="5">
    <location>
        <begin position="1979"/>
        <end position="1991"/>
    </location>
</feature>
<feature type="compositionally biased region" description="Basic residues" evidence="5">
    <location>
        <begin position="1470"/>
        <end position="1480"/>
    </location>
</feature>
<dbReference type="CDD" id="cd15550">
    <property type="entry name" value="PHD_MLL5"/>
    <property type="match status" value="1"/>
</dbReference>
<feature type="compositionally biased region" description="Polar residues" evidence="5">
    <location>
        <begin position="67"/>
        <end position="91"/>
    </location>
</feature>
<feature type="region of interest" description="Disordered" evidence="5">
    <location>
        <begin position="1942"/>
        <end position="1991"/>
    </location>
</feature>
<feature type="compositionally biased region" description="Polar residues" evidence="5">
    <location>
        <begin position="1942"/>
        <end position="1953"/>
    </location>
</feature>
<feature type="region of interest" description="Disordered" evidence="5">
    <location>
        <begin position="1754"/>
        <end position="1776"/>
    </location>
</feature>
<feature type="compositionally biased region" description="Polar residues" evidence="5">
    <location>
        <begin position="2201"/>
        <end position="2233"/>
    </location>
</feature>
<name>A0A336M3I8_CULSO</name>
<feature type="region of interest" description="Disordered" evidence="5">
    <location>
        <begin position="64"/>
        <end position="91"/>
    </location>
</feature>
<feature type="region of interest" description="Disordered" evidence="5">
    <location>
        <begin position="799"/>
        <end position="833"/>
    </location>
</feature>
<feature type="compositionally biased region" description="Low complexity" evidence="5">
    <location>
        <begin position="1757"/>
        <end position="1767"/>
    </location>
</feature>
<accession>A0A336M3I8</accession>
<dbReference type="Pfam" id="PF20826">
    <property type="entry name" value="PHD_5"/>
    <property type="match status" value="1"/>
</dbReference>
<feature type="compositionally biased region" description="Polar residues" evidence="5">
    <location>
        <begin position="1962"/>
        <end position="1971"/>
    </location>
</feature>
<dbReference type="EMBL" id="UFQS01000391">
    <property type="protein sequence ID" value="SSX03526.1"/>
    <property type="molecule type" value="Genomic_DNA"/>
</dbReference>
<feature type="compositionally biased region" description="Low complexity" evidence="5">
    <location>
        <begin position="568"/>
        <end position="596"/>
    </location>
</feature>
<proteinExistence type="predicted"/>
<feature type="compositionally biased region" description="Polar residues" evidence="5">
    <location>
        <begin position="2320"/>
        <end position="2350"/>
    </location>
</feature>
<dbReference type="SMART" id="SM00249">
    <property type="entry name" value="PHD"/>
    <property type="match status" value="1"/>
</dbReference>
<feature type="compositionally biased region" description="Basic and acidic residues" evidence="5">
    <location>
        <begin position="1539"/>
        <end position="1551"/>
    </location>
</feature>
<dbReference type="InterPro" id="IPR013083">
    <property type="entry name" value="Znf_RING/FYVE/PHD"/>
</dbReference>
<feature type="region of interest" description="Disordered" evidence="5">
    <location>
        <begin position="565"/>
        <end position="606"/>
    </location>
</feature>
<feature type="region of interest" description="Disordered" evidence="5">
    <location>
        <begin position="2318"/>
        <end position="2350"/>
    </location>
</feature>
<feature type="region of interest" description="Disordered" evidence="5">
    <location>
        <begin position="1430"/>
        <end position="1527"/>
    </location>
</feature>
<feature type="compositionally biased region" description="Polar residues" evidence="5">
    <location>
        <begin position="1483"/>
        <end position="1500"/>
    </location>
</feature>
<evidence type="ECO:0000256" key="4">
    <source>
        <dbReference type="ARBA" id="ARBA00022853"/>
    </source>
</evidence>
<dbReference type="PROSITE" id="PS01359">
    <property type="entry name" value="ZF_PHD_1"/>
    <property type="match status" value="1"/>
</dbReference>
<feature type="compositionally biased region" description="Basic residues" evidence="5">
    <location>
        <begin position="1246"/>
        <end position="1256"/>
    </location>
</feature>
<dbReference type="InterPro" id="IPR019786">
    <property type="entry name" value="Zinc_finger_PHD-type_CS"/>
</dbReference>
<feature type="region of interest" description="Disordered" evidence="5">
    <location>
        <begin position="1213"/>
        <end position="1285"/>
    </location>
</feature>
<dbReference type="Gene3D" id="2.170.270.10">
    <property type="entry name" value="SET domain"/>
    <property type="match status" value="1"/>
</dbReference>
<reference evidence="7" key="1">
    <citation type="submission" date="2018-04" db="EMBL/GenBank/DDBJ databases">
        <authorList>
            <person name="Go L.Y."/>
            <person name="Mitchell J.A."/>
        </authorList>
    </citation>
    <scope>NUCLEOTIDE SEQUENCE</scope>
    <source>
        <tissue evidence="7">Whole organism</tissue>
    </source>
</reference>
<keyword evidence="1" id="KW-0479">Metal-binding</keyword>
<feature type="region of interest" description="Disordered" evidence="5">
    <location>
        <begin position="511"/>
        <end position="531"/>
    </location>
</feature>
<dbReference type="CDD" id="cd10529">
    <property type="entry name" value="SET_SETD5-like"/>
    <property type="match status" value="1"/>
</dbReference>
<dbReference type="InterPro" id="IPR011011">
    <property type="entry name" value="Znf_FYVE_PHD"/>
</dbReference>
<organism evidence="8">
    <name type="scientific">Culicoides sonorensis</name>
    <name type="common">Biting midge</name>
    <dbReference type="NCBI Taxonomy" id="179676"/>
    <lineage>
        <taxon>Eukaryota</taxon>
        <taxon>Metazoa</taxon>
        <taxon>Ecdysozoa</taxon>
        <taxon>Arthropoda</taxon>
        <taxon>Hexapoda</taxon>
        <taxon>Insecta</taxon>
        <taxon>Pterygota</taxon>
        <taxon>Neoptera</taxon>
        <taxon>Endopterygota</taxon>
        <taxon>Diptera</taxon>
        <taxon>Nematocera</taxon>
        <taxon>Chironomoidea</taxon>
        <taxon>Ceratopogonidae</taxon>
        <taxon>Ceratopogoninae</taxon>
        <taxon>Culicoides</taxon>
        <taxon>Monoculicoides</taxon>
    </lineage>
</organism>
<dbReference type="GO" id="GO:0008757">
    <property type="term" value="F:S-adenosylmethionine-dependent methyltransferase activity"/>
    <property type="evidence" value="ECO:0007669"/>
    <property type="project" value="UniProtKB-ARBA"/>
</dbReference>
<dbReference type="GO" id="GO:0008270">
    <property type="term" value="F:zinc ion binding"/>
    <property type="evidence" value="ECO:0007669"/>
    <property type="project" value="UniProtKB-KW"/>
</dbReference>
<feature type="compositionally biased region" description="Basic residues" evidence="5">
    <location>
        <begin position="1578"/>
        <end position="1593"/>
    </location>
</feature>
<feature type="compositionally biased region" description="Polar residues" evidence="5">
    <location>
        <begin position="597"/>
        <end position="606"/>
    </location>
</feature>
<dbReference type="Gene3D" id="3.30.40.10">
    <property type="entry name" value="Zinc/RING finger domain, C3HC4 (zinc finger)"/>
    <property type="match status" value="1"/>
</dbReference>
<gene>
    <name evidence="8" type="primary">CSON009779</name>
</gene>
<feature type="compositionally biased region" description="Basic and acidic residues" evidence="5">
    <location>
        <begin position="1257"/>
        <end position="1266"/>
    </location>
</feature>
<dbReference type="InterPro" id="IPR001214">
    <property type="entry name" value="SET_dom"/>
</dbReference>
<feature type="region of interest" description="Disordered" evidence="5">
    <location>
        <begin position="253"/>
        <end position="276"/>
    </location>
</feature>
<dbReference type="EMBL" id="UFQT01000391">
    <property type="protein sequence ID" value="SSX23891.1"/>
    <property type="molecule type" value="Genomic_DNA"/>
</dbReference>
<dbReference type="GO" id="GO:0008170">
    <property type="term" value="F:N-methyltransferase activity"/>
    <property type="evidence" value="ECO:0007669"/>
    <property type="project" value="UniProtKB-ARBA"/>
</dbReference>
<evidence type="ECO:0000259" key="6">
    <source>
        <dbReference type="PROSITE" id="PS50280"/>
    </source>
</evidence>
<evidence type="ECO:0000313" key="8">
    <source>
        <dbReference type="EMBL" id="SSX23891.1"/>
    </source>
</evidence>
<dbReference type="SUPFAM" id="SSF57903">
    <property type="entry name" value="FYVE/PHD zinc finger"/>
    <property type="match status" value="1"/>
</dbReference>
<feature type="compositionally biased region" description="Basic and acidic residues" evidence="5">
    <location>
        <begin position="2235"/>
        <end position="2245"/>
    </location>
</feature>
<dbReference type="SUPFAM" id="SSF82199">
    <property type="entry name" value="SET domain"/>
    <property type="match status" value="1"/>
</dbReference>
<dbReference type="PANTHER" id="PTHR46462">
    <property type="entry name" value="UPSET, ISOFORM A"/>
    <property type="match status" value="1"/>
</dbReference>
<reference evidence="8" key="2">
    <citation type="submission" date="2018-07" db="EMBL/GenBank/DDBJ databases">
        <authorList>
            <person name="Quirk P.G."/>
            <person name="Krulwich T.A."/>
        </authorList>
    </citation>
    <scope>NUCLEOTIDE SEQUENCE</scope>
</reference>
<feature type="region of interest" description="Disordered" evidence="5">
    <location>
        <begin position="938"/>
        <end position="993"/>
    </location>
</feature>
<feature type="compositionally biased region" description="Basic and acidic residues" evidence="5">
    <location>
        <begin position="1501"/>
        <end position="1527"/>
    </location>
</feature>
<feature type="region of interest" description="Disordered" evidence="5">
    <location>
        <begin position="623"/>
        <end position="648"/>
    </location>
</feature>
<sequence>MSSTSHSELIGHSSSQVTGTAVVDGTSNIIIMENNIINCGEPNNKYIITSTSSTHQQQPQQILLSSGNSTGGTKKASKVSTQQRHISKSSMVVSNKSGHQMIMTNAPNIVASSPVNHKEQRMYTVQQTKTPKSSMYTSQQVYTTNVMPQGSGNQQSIQSQQQKNSTMPRNVQAMNKNSNNLVLNQDHPQQHSYIQKINESNQHQSVYNSNMTPTMKTIYINNNTGGLNFNKSSTNNKILTPIDYSAIVEQQQKQGAATKHGSQKVMHSSSQNNNNNFNTTSNCGALELVDGSKFTFKVQNKYVTNVSSTSSGQATSTNSPNSTKMGNVKNYINNCTINVQQSPQNQTTTQYYYQPSTVYTTDPSNSKVSSTTTKIVGKTVQQQQQYIQIQNQRVTSNNYVTTTTHNPAPAQKHRTTTPNKYIIQNVQSNAIPVSSVNSCRQQSSAQPTVINYSNNNITNNNTSNEQPSVIQSPVKMRTVLHPIEAGMEDGARIYTVHSSGEAHLVTTSTPSMTSMDEANASPRFQSNPNLGFSGGSENFMMVNGTKMTDEMSARILHDLSQRSSIKYSGSNNNASSSSSNYNRTSNNNGSNSNGSSETPVQLGQQHHPTNVYATRQIDGNIVWNGGSSIPPQEQYIRKTSESSTYTGLSSLPTEYQRQTSNNMSSESHIIYQPGGIIVERSNSNGNNLQHQVQDEELVGIEVRPSPIPLTSDGKLSILHTVYQDHTYCAPMTPRLLTVTESTFSTMNPNLESNTVAAAAVLSSMPGAAKLFNRQSAGGVTISVPSQQLLVPQIQQRDDDANSTISTGSHSGLYIDQGEDPGEETETALEGEGEEDSETRCICELTHDDGYMICCDTCSSWQHVDCMKIDRQNIPEEYQCVNCCPREVDALAARTLQLQKRKEQSALQLYPIANLYEGIQSKMMPGKYEKKNNLVLKQKKKDLLGKKNKKDLNNTKNNKRSESNSRINSKRKDVKRMSKKKLKQLSDPNCTNTPDKLTSTLRNWIDNYEIAVTNHYSPELRARLQSLGKQSNNSDGTVMPEPKLQWMDTDGPICTTVPHAGAKILISTRNIDPHASIIEIQGKYMLDTQQNKSNNAMLNATRKPSSGPFLFFYSVPRGNLDICVDTRTYGNEARFIRRSCRPNAEILHKIEKNSIHLYIVARYKIMEGAEITIAHDQNVDPLTRTNSMSHTSTLCACGLVRDCKFAAALSAASPLSSPPHSAPPLFTQNAIKRKNGTHTVGIDGIKEKRKYKKRKEKPSKDQKENRSRGRSTSSSAESHAGLMSPPLKNFEFNTDFLALHSHPNMVSTSQIQIITHQNTMSENTLQTSRPITPAIQEQQHIKSTDEPTLYENSGLLKQQLDAPHQEPSLDLHQLQHSSLSQDSLKTTDQIPSVLHSTVVKDIPIDFPKSQPQGANTSIQLPIIHTISPVQQQPSLLHSPTAQVHNTSSIVPSIDDTVNKTEITPKTPPQKAQKRSHKSHRNSIHESSTQSENTNDETANTPTKDDSGQTGDKETSTSHEKRKLTREERKMEAIVKAFEKMEKTQQRKQEQKAHKTTPKKPKSLISSSSSVNRHNNILNNKRKMMNQRRKKRKSKSNSTNKRADRHSGDSSDVATSSEENIIKQSKSINSLSYQTMYDRDLLSSYSKLKAEADTNLSGISTFISPACMLVEAAVGDLEPSSNSVDSFKLPHKTKTKKALMNEWLTKTDSNSTKLEQDSDIKSVAKKVEEFIVSNNMRYIDDEPLSLVKQEHDVKNIKNSTTSPQSSSPQAEQASFAGSESAVKKRWLRQAISEETNDESCNSQQTEFTTPLKKRRVVIEQTDSANSSTNTLITKMDEVSQESSEENVDDLKPKVLSSYIQETKSNLLTLEDVEVYEKPLKIEVSSDELLPKKEESLEETVKNITNSIKTEEIEDEKSSNSDEMAHLHKVVASFHSESLLMLQSRNKKSSGTTSLPETPKKANQDIFSNKNSPASEPELKYNQKSVSPDTTTQEPCINVREPEIKSNSITTSILAQTLTSTTTPVAETIPFGSSRYLSTIQRSEIPSILAGPSLIEEYTPTSDYRTSFTYRPMMTNLTMNEYPEPSVPPQEQYIPSYNKATLIAATTPTGATLTGQFAPAFSSGFVSNDIGSVVSGTTSSSFLGKSYSTLNDTNAGTGFYGQKIYTKTAVHDPRLNPSLVEEQKPLQPKKKLSLTEYRKRKAQSTDSTSNDGTIENNTNCNNLSLSIDETSENGSKVSIDDGSKDKLRSPSPTRNSSDESSNVNDETSIRCGNVTPTPCNFIENSIDLFKNSEEVTSYTPPINPDIPDESPNTNILADRMTTHENITGSSPTENDANSSSCNSTTTIENNNSK</sequence>
<dbReference type="GO" id="GO:0006325">
    <property type="term" value="P:chromatin organization"/>
    <property type="evidence" value="ECO:0007669"/>
    <property type="project" value="UniProtKB-KW"/>
</dbReference>
<keyword evidence="4" id="KW-0156">Chromatin regulator</keyword>
<dbReference type="GO" id="GO:0008276">
    <property type="term" value="F:protein methyltransferase activity"/>
    <property type="evidence" value="ECO:0007669"/>
    <property type="project" value="UniProtKB-ARBA"/>
</dbReference>
<feature type="compositionally biased region" description="Polar residues" evidence="5">
    <location>
        <begin position="1430"/>
        <end position="1449"/>
    </location>
</feature>
<dbReference type="VEuPathDB" id="VectorBase:CSON009779"/>
<keyword evidence="3" id="KW-0862">Zinc</keyword>
<feature type="region of interest" description="Disordered" evidence="5">
    <location>
        <begin position="1539"/>
        <end position="1616"/>
    </location>
</feature>